<dbReference type="Proteomes" id="UP001604277">
    <property type="component" value="Unassembled WGS sequence"/>
</dbReference>
<dbReference type="AlphaFoldDB" id="A0ABD1NZ53"/>
<evidence type="ECO:0000313" key="1">
    <source>
        <dbReference type="EMBL" id="KAL2456901.1"/>
    </source>
</evidence>
<comment type="caution">
    <text evidence="1">The sequence shown here is derived from an EMBL/GenBank/DDBJ whole genome shotgun (WGS) entry which is preliminary data.</text>
</comment>
<name>A0ABD1NZ53_9LAMI</name>
<keyword evidence="2" id="KW-1185">Reference proteome</keyword>
<proteinExistence type="predicted"/>
<accession>A0ABD1NZ53</accession>
<gene>
    <name evidence="1" type="ORF">Fot_56611</name>
</gene>
<reference evidence="2" key="1">
    <citation type="submission" date="2024-07" db="EMBL/GenBank/DDBJ databases">
        <title>Two chromosome-level genome assemblies of Korean endemic species Abeliophyllum distichum and Forsythia ovata (Oleaceae).</title>
        <authorList>
            <person name="Jang H."/>
        </authorList>
    </citation>
    <scope>NUCLEOTIDE SEQUENCE [LARGE SCALE GENOMIC DNA]</scope>
</reference>
<organism evidence="1 2">
    <name type="scientific">Forsythia ovata</name>
    <dbReference type="NCBI Taxonomy" id="205694"/>
    <lineage>
        <taxon>Eukaryota</taxon>
        <taxon>Viridiplantae</taxon>
        <taxon>Streptophyta</taxon>
        <taxon>Embryophyta</taxon>
        <taxon>Tracheophyta</taxon>
        <taxon>Spermatophyta</taxon>
        <taxon>Magnoliopsida</taxon>
        <taxon>eudicotyledons</taxon>
        <taxon>Gunneridae</taxon>
        <taxon>Pentapetalae</taxon>
        <taxon>asterids</taxon>
        <taxon>lamiids</taxon>
        <taxon>Lamiales</taxon>
        <taxon>Oleaceae</taxon>
        <taxon>Forsythieae</taxon>
        <taxon>Forsythia</taxon>
    </lineage>
</organism>
<evidence type="ECO:0000313" key="2">
    <source>
        <dbReference type="Proteomes" id="UP001604277"/>
    </source>
</evidence>
<dbReference type="EMBL" id="JBFOLJ010000048">
    <property type="protein sequence ID" value="KAL2456901.1"/>
    <property type="molecule type" value="Genomic_DNA"/>
</dbReference>
<protein>
    <submittedName>
        <fullName evidence="1">Uncharacterized protein</fullName>
    </submittedName>
</protein>
<sequence length="156" mass="17553">MKDVTDADKSAMYSRLEVEFIEVELDPSSSSQSNSHEAAAEIISAGIKKLEKAIHEIVVCRSEPNGQGWSDSTYDTDYFTLWWRVMRGFLQTLELWVHTSATTTMQLRSARTTKTSESKLGLSLPDNSMVVCSVADWTPTDLAKVWKLRPSDFTII</sequence>